<dbReference type="Proteomes" id="UP000192639">
    <property type="component" value="Unassembled WGS sequence"/>
</dbReference>
<sequence length="67" mass="7585">MFSSVFNFTIACNLLIHLTIYTMLQNISNNLCNVAISAMLQFLQCCNFRNVAISAMLQFLQCCKVTI</sequence>
<keyword evidence="1" id="KW-0732">Signal</keyword>
<accession>A0A1Y1S4Y9</accession>
<comment type="caution">
    <text evidence="2">The sequence shown here is derived from an EMBL/GenBank/DDBJ whole genome shotgun (WGS) entry which is preliminary data.</text>
</comment>
<keyword evidence="3" id="KW-1185">Reference proteome</keyword>
<evidence type="ECO:0000313" key="2">
    <source>
        <dbReference type="EMBL" id="ORD93216.1"/>
    </source>
</evidence>
<proteinExistence type="predicted"/>
<gene>
    <name evidence="2" type="ORF">ECANGB1_2738</name>
</gene>
<dbReference type="AlphaFoldDB" id="A0A1Y1S4Y9"/>
<feature type="signal peptide" evidence="1">
    <location>
        <begin position="1"/>
        <end position="24"/>
    </location>
</feature>
<feature type="chain" id="PRO_5013344926" evidence="1">
    <location>
        <begin position="25"/>
        <end position="67"/>
    </location>
</feature>
<dbReference type="VEuPathDB" id="MicrosporidiaDB:ECANGB1_2738"/>
<evidence type="ECO:0000256" key="1">
    <source>
        <dbReference type="SAM" id="SignalP"/>
    </source>
</evidence>
<organism evidence="2 3">
    <name type="scientific">Enterospora canceri</name>
    <dbReference type="NCBI Taxonomy" id="1081671"/>
    <lineage>
        <taxon>Eukaryota</taxon>
        <taxon>Fungi</taxon>
        <taxon>Fungi incertae sedis</taxon>
        <taxon>Microsporidia</taxon>
        <taxon>Enterocytozoonidae</taxon>
        <taxon>Enterospora</taxon>
    </lineage>
</organism>
<name>A0A1Y1S4Y9_9MICR</name>
<evidence type="ECO:0000313" key="3">
    <source>
        <dbReference type="Proteomes" id="UP000192639"/>
    </source>
</evidence>
<dbReference type="EMBL" id="LWDP01000143">
    <property type="protein sequence ID" value="ORD93216.1"/>
    <property type="molecule type" value="Genomic_DNA"/>
</dbReference>
<protein>
    <submittedName>
        <fullName evidence="2">Uncharacterized protein</fullName>
    </submittedName>
</protein>
<reference evidence="2 3" key="1">
    <citation type="journal article" date="2017" name="Environ. Microbiol.">
        <title>Decay of the glycolytic pathway and adaptation to intranuclear parasitism within Enterocytozoonidae microsporidia.</title>
        <authorList>
            <person name="Wiredu Boakye D."/>
            <person name="Jaroenlak P."/>
            <person name="Prachumwat A."/>
            <person name="Williams T.A."/>
            <person name="Bateman K.S."/>
            <person name="Itsathitphaisarn O."/>
            <person name="Sritunyalucksana K."/>
            <person name="Paszkiewicz K.H."/>
            <person name="Moore K.A."/>
            <person name="Stentiford G.D."/>
            <person name="Williams B.A."/>
        </authorList>
    </citation>
    <scope>NUCLEOTIDE SEQUENCE [LARGE SCALE GENOMIC DNA]</scope>
    <source>
        <strain evidence="2 3">GB1</strain>
    </source>
</reference>